<keyword evidence="3 4" id="KW-0539">Nucleus</keyword>
<dbReference type="PROSITE" id="PS50960">
    <property type="entry name" value="HTH_PSQ"/>
    <property type="match status" value="1"/>
</dbReference>
<dbReference type="Pfam" id="PF03184">
    <property type="entry name" value="DDE_1"/>
    <property type="match status" value="1"/>
</dbReference>
<keyword evidence="9" id="KW-1185">Reference proteome</keyword>
<dbReference type="InterPro" id="IPR050863">
    <property type="entry name" value="CenT-Element_Derived"/>
</dbReference>
<evidence type="ECO:0000256" key="1">
    <source>
        <dbReference type="ARBA" id="ARBA00004123"/>
    </source>
</evidence>
<feature type="domain" description="HTH psq-type" evidence="6">
    <location>
        <begin position="71"/>
        <end position="123"/>
    </location>
</feature>
<evidence type="ECO:0000259" key="6">
    <source>
        <dbReference type="PROSITE" id="PS50960"/>
    </source>
</evidence>
<dbReference type="PANTHER" id="PTHR19303:SF74">
    <property type="entry name" value="POGO TRANSPOSABLE ELEMENT WITH KRAB DOMAIN"/>
    <property type="match status" value="1"/>
</dbReference>
<evidence type="ECO:0008006" key="10">
    <source>
        <dbReference type="Google" id="ProtNLM"/>
    </source>
</evidence>
<dbReference type="Pfam" id="PF05225">
    <property type="entry name" value="HTH_psq"/>
    <property type="match status" value="1"/>
</dbReference>
<comment type="subcellular location">
    <subcellularLocation>
        <location evidence="1 4">Nucleus</location>
    </subcellularLocation>
</comment>
<accession>A0AAV1K8N2</accession>
<evidence type="ECO:0000256" key="5">
    <source>
        <dbReference type="SAM" id="MobiDB-lite"/>
    </source>
</evidence>
<protein>
    <recommendedName>
        <fullName evidence="10">HTH CENPB-type domain-containing protein</fullName>
    </recommendedName>
</protein>
<keyword evidence="2 4" id="KW-0238">DNA-binding</keyword>
<evidence type="ECO:0000256" key="3">
    <source>
        <dbReference type="ARBA" id="ARBA00023242"/>
    </source>
</evidence>
<proteinExistence type="predicted"/>
<dbReference type="PROSITE" id="PS51253">
    <property type="entry name" value="HTH_CENPB"/>
    <property type="match status" value="1"/>
</dbReference>
<dbReference type="Proteomes" id="UP001314205">
    <property type="component" value="Unassembled WGS sequence"/>
</dbReference>
<dbReference type="InterPro" id="IPR009057">
    <property type="entry name" value="Homeodomain-like_sf"/>
</dbReference>
<dbReference type="Pfam" id="PF03221">
    <property type="entry name" value="HTH_Tnp_Tc5"/>
    <property type="match status" value="1"/>
</dbReference>
<organism evidence="8 9">
    <name type="scientific">Parnassius mnemosyne</name>
    <name type="common">clouded apollo</name>
    <dbReference type="NCBI Taxonomy" id="213953"/>
    <lineage>
        <taxon>Eukaryota</taxon>
        <taxon>Metazoa</taxon>
        <taxon>Ecdysozoa</taxon>
        <taxon>Arthropoda</taxon>
        <taxon>Hexapoda</taxon>
        <taxon>Insecta</taxon>
        <taxon>Pterygota</taxon>
        <taxon>Neoptera</taxon>
        <taxon>Endopterygota</taxon>
        <taxon>Lepidoptera</taxon>
        <taxon>Glossata</taxon>
        <taxon>Ditrysia</taxon>
        <taxon>Papilionoidea</taxon>
        <taxon>Papilionidae</taxon>
        <taxon>Parnassiinae</taxon>
        <taxon>Parnassini</taxon>
        <taxon>Parnassius</taxon>
        <taxon>Driopa</taxon>
    </lineage>
</organism>
<feature type="domain" description="HTH CENPB-type" evidence="7">
    <location>
        <begin position="129"/>
        <end position="206"/>
    </location>
</feature>
<dbReference type="SUPFAM" id="SSF46689">
    <property type="entry name" value="Homeodomain-like"/>
    <property type="match status" value="1"/>
</dbReference>
<comment type="caution">
    <text evidence="8">The sequence shown here is derived from an EMBL/GenBank/DDBJ whole genome shotgun (WGS) entry which is preliminary data.</text>
</comment>
<evidence type="ECO:0000256" key="2">
    <source>
        <dbReference type="ARBA" id="ARBA00023125"/>
    </source>
</evidence>
<dbReference type="InterPro" id="IPR004875">
    <property type="entry name" value="DDE_SF_endonuclease_dom"/>
</dbReference>
<dbReference type="CDD" id="cd15489">
    <property type="entry name" value="PHD_SF"/>
    <property type="match status" value="1"/>
</dbReference>
<dbReference type="PANTHER" id="PTHR19303">
    <property type="entry name" value="TRANSPOSON"/>
    <property type="match status" value="1"/>
</dbReference>
<gene>
    <name evidence="8" type="ORF">PARMNEM_LOCUS1407</name>
</gene>
<evidence type="ECO:0000259" key="7">
    <source>
        <dbReference type="PROSITE" id="PS51253"/>
    </source>
</evidence>
<dbReference type="GO" id="GO:0003677">
    <property type="term" value="F:DNA binding"/>
    <property type="evidence" value="ECO:0007669"/>
    <property type="project" value="UniProtKB-UniRule"/>
</dbReference>
<dbReference type="EMBL" id="CAVLGL010000002">
    <property type="protein sequence ID" value="CAK1579471.1"/>
    <property type="molecule type" value="Genomic_DNA"/>
</dbReference>
<feature type="DNA-binding region" description="H-T-H motif" evidence="4">
    <location>
        <begin position="99"/>
        <end position="119"/>
    </location>
</feature>
<dbReference type="SUPFAM" id="SSF57903">
    <property type="entry name" value="FYVE/PHD zinc finger"/>
    <property type="match status" value="1"/>
</dbReference>
<dbReference type="Gene3D" id="1.10.10.60">
    <property type="entry name" value="Homeodomain-like"/>
    <property type="match status" value="1"/>
</dbReference>
<dbReference type="InterPro" id="IPR011011">
    <property type="entry name" value="Znf_FYVE_PHD"/>
</dbReference>
<evidence type="ECO:0000313" key="8">
    <source>
        <dbReference type="EMBL" id="CAK1579471.1"/>
    </source>
</evidence>
<dbReference type="InterPro" id="IPR006600">
    <property type="entry name" value="HTH_CenpB_DNA-bd_dom"/>
</dbReference>
<dbReference type="InterPro" id="IPR007889">
    <property type="entry name" value="HTH_Psq"/>
</dbReference>
<feature type="region of interest" description="Disordered" evidence="5">
    <location>
        <begin position="117"/>
        <end position="137"/>
    </location>
</feature>
<evidence type="ECO:0000313" key="9">
    <source>
        <dbReference type="Proteomes" id="UP001314205"/>
    </source>
</evidence>
<dbReference type="GO" id="GO:0005634">
    <property type="term" value="C:nucleus"/>
    <property type="evidence" value="ECO:0007669"/>
    <property type="project" value="UniProtKB-SubCell"/>
</dbReference>
<reference evidence="8 9" key="1">
    <citation type="submission" date="2023-11" db="EMBL/GenBank/DDBJ databases">
        <authorList>
            <person name="Hedman E."/>
            <person name="Englund M."/>
            <person name="Stromberg M."/>
            <person name="Nyberg Akerstrom W."/>
            <person name="Nylinder S."/>
            <person name="Jareborg N."/>
            <person name="Kallberg Y."/>
            <person name="Kronander E."/>
        </authorList>
    </citation>
    <scope>NUCLEOTIDE SEQUENCE [LARGE SCALE GENOMIC DNA]</scope>
</reference>
<dbReference type="AlphaFoldDB" id="A0AAV1K8N2"/>
<sequence>MTLESLKDDIRMRSKIEEFLNRCQSFLIELSNQFLQRLPLQDNFLQDLSFIHAPKAVYGEFRTLIRILQSMSKRGQYYTWSETSMKLALQALRNREVGLNEASRIYGVPKATLKRRLDGSNQTAKEEKQTPGSAGDLTPELEEKLYQHILEMEACLYGLTPKDVRSLAFKIAEKNNIKHRFNKTKKMAGKKWYYAFLKRHRSLSLRQPRATSLNRATAFNKPTVKDFFEKLEKVMDEHGIHDPRYIYNVDETGLSTVQRKPRKILAKKGKHQVGAITSGERGFTTTAVCCASAAGHFVPPLVIFKRKNAKDELRDGAPPGSIFAFNPDSGYINSEIFFVWLQHFVECVKPTTEQKVLLLLDGHTSHTKNLDAIKYAKENNVVLLSLPAHTSNKLQPLDTSFFRPLSCYYIDETEKWLRTNPGRRVTVYQISMLFGKAYARAASIATAESGFRSTGIYPFNKDIFQDYEFVTLPEDNDNLPAIENENMIVDPLFSELNDVDDNGIPKDVTSDDSPFSCTSVESTDVNTMQTIPSASKTPVIPSPDLSDNCNNINIQPETPIIATKEVKQWQPLPSTSSEFQICSVTPTAKKVMQELRKGSRKPQSAIELTASPYKTQLEESKAKASKTKSDAEKRKKVAALNLEKTVKSNRRPEKQIKKDAKRKKVPAAELEKWFCKICLHCAIEDMIQCLSCKCWVHEECACVKKGIKKYICPSCTD</sequence>
<evidence type="ECO:0000256" key="4">
    <source>
        <dbReference type="PROSITE-ProRule" id="PRU00320"/>
    </source>
</evidence>
<name>A0AAV1K8N2_9NEOP</name>